<comment type="catalytic activity">
    <reaction evidence="1 12 14">
        <text>1-(5-phospho-beta-D-ribosyl)-5-[(5-phospho-beta-D-ribosylamino)methylideneamino]imidazole-4-carboxamide = 5-[(5-phospho-1-deoxy-D-ribulos-1-ylimino)methylamino]-1-(5-phospho-beta-D-ribosyl)imidazole-4-carboxamide</text>
        <dbReference type="Rhea" id="RHEA:15469"/>
        <dbReference type="ChEBI" id="CHEBI:58435"/>
        <dbReference type="ChEBI" id="CHEBI:58525"/>
        <dbReference type="EC" id="5.3.1.16"/>
    </reaction>
</comment>
<evidence type="ECO:0000256" key="5">
    <source>
        <dbReference type="ARBA" id="ARBA00012550"/>
    </source>
</evidence>
<dbReference type="Gene3D" id="3.20.20.70">
    <property type="entry name" value="Aldolase class I"/>
    <property type="match status" value="1"/>
</dbReference>
<dbReference type="EMBL" id="VUMD01000001">
    <property type="protein sequence ID" value="MSS35355.1"/>
    <property type="molecule type" value="Genomic_DNA"/>
</dbReference>
<dbReference type="InterPro" id="IPR013785">
    <property type="entry name" value="Aldolase_TIM"/>
</dbReference>
<dbReference type="AlphaFoldDB" id="A0A7X2NIE4"/>
<keyword evidence="16" id="KW-1185">Reference proteome</keyword>
<dbReference type="Proteomes" id="UP000429958">
    <property type="component" value="Unassembled WGS sequence"/>
</dbReference>
<keyword evidence="9 12" id="KW-0368">Histidine biosynthesis</keyword>
<evidence type="ECO:0000256" key="8">
    <source>
        <dbReference type="ARBA" id="ARBA00022605"/>
    </source>
</evidence>
<dbReference type="NCBIfam" id="TIGR00007">
    <property type="entry name" value="1-(5-phosphoribosyl)-5-[(5-phosphoribosylamino)methylideneamino]imidazole-4-carboxamide isomerase"/>
    <property type="match status" value="1"/>
</dbReference>
<dbReference type="HAMAP" id="MF_01014">
    <property type="entry name" value="HisA"/>
    <property type="match status" value="1"/>
</dbReference>
<dbReference type="NCBIfam" id="NF010112">
    <property type="entry name" value="PRK13585.1"/>
    <property type="match status" value="1"/>
</dbReference>
<proteinExistence type="inferred from homology"/>
<sequence length="260" mass="28376">MQLYPAIDLKNGQCVRLRQGEFEHITVYSDEPEKVARRWQEQGATYLHLVDLDGALAGHSVNKAVISRIAKAVSIPIEAGGGIRTEETISNMLSLGVKRVIIGTRAVERPEFLREMVEKFGQDSIVAGVDAKGGMVAVEGWEKVSRLKALEFCLKLKELGVKHIVYTDISRDGMLSGPNVEATKILTEATGLDVIASGGIASMEDLEQLHRAGITGAIIGKALYEKRIDLGEAVLRFEKEAASPKADGQKGIREKLNERL</sequence>
<dbReference type="GO" id="GO:0000162">
    <property type="term" value="P:L-tryptophan biosynthetic process"/>
    <property type="evidence" value="ECO:0007669"/>
    <property type="project" value="TreeGrafter"/>
</dbReference>
<evidence type="ECO:0000256" key="9">
    <source>
        <dbReference type="ARBA" id="ARBA00023102"/>
    </source>
</evidence>
<feature type="active site" description="Proton donor" evidence="12">
    <location>
        <position position="130"/>
    </location>
</feature>
<dbReference type="InterPro" id="IPR006062">
    <property type="entry name" value="His_biosynth"/>
</dbReference>
<evidence type="ECO:0000313" key="16">
    <source>
        <dbReference type="Proteomes" id="UP000429958"/>
    </source>
</evidence>
<feature type="active site" description="Proton acceptor" evidence="12">
    <location>
        <position position="8"/>
    </location>
</feature>
<protein>
    <recommendedName>
        <fullName evidence="6 12">1-(5-phosphoribosyl)-5-[(5-phosphoribosylamino)methylideneamino] imidazole-4-carboxamide isomerase</fullName>
        <ecNumber evidence="5 12">5.3.1.16</ecNumber>
    </recommendedName>
    <alternativeName>
        <fullName evidence="11 12">Phosphoribosylformimino-5-aminoimidazole carboxamide ribotide isomerase</fullName>
    </alternativeName>
</protein>
<dbReference type="GO" id="GO:0005737">
    <property type="term" value="C:cytoplasm"/>
    <property type="evidence" value="ECO:0007669"/>
    <property type="project" value="UniProtKB-SubCell"/>
</dbReference>
<dbReference type="CDD" id="cd04732">
    <property type="entry name" value="HisA"/>
    <property type="match status" value="1"/>
</dbReference>
<gene>
    <name evidence="12 15" type="primary">hisA</name>
    <name evidence="15" type="ORF">FYJ39_01825</name>
</gene>
<reference evidence="15 16" key="1">
    <citation type="submission" date="2019-08" db="EMBL/GenBank/DDBJ databases">
        <title>In-depth cultivation of the pig gut microbiome towards novel bacterial diversity and tailored functional studies.</title>
        <authorList>
            <person name="Wylensek D."/>
            <person name="Hitch T.C.A."/>
            <person name="Clavel T."/>
        </authorList>
    </citation>
    <scope>NUCLEOTIDE SEQUENCE [LARGE SCALE GENOMIC DNA]</scope>
    <source>
        <strain evidence="15 16">WCA-389-WT-23D1</strain>
    </source>
</reference>
<dbReference type="GO" id="GO:0000105">
    <property type="term" value="P:L-histidine biosynthetic process"/>
    <property type="evidence" value="ECO:0007669"/>
    <property type="project" value="UniProtKB-UniRule"/>
</dbReference>
<dbReference type="GO" id="GO:0003949">
    <property type="term" value="F:1-(5-phosphoribosyl)-5-[(5-phosphoribosylamino)methylideneamino]imidazole-4-carboxamide isomerase activity"/>
    <property type="evidence" value="ECO:0007669"/>
    <property type="project" value="UniProtKB-UniRule"/>
</dbReference>
<evidence type="ECO:0000256" key="14">
    <source>
        <dbReference type="RuleBase" id="RU003658"/>
    </source>
</evidence>
<keyword evidence="7 12" id="KW-0963">Cytoplasm</keyword>
<evidence type="ECO:0000313" key="15">
    <source>
        <dbReference type="EMBL" id="MSS35355.1"/>
    </source>
</evidence>
<dbReference type="RefSeq" id="WP_154470753.1">
    <property type="nucleotide sequence ID" value="NZ_DBEWUL010000097.1"/>
</dbReference>
<dbReference type="InterPro" id="IPR006063">
    <property type="entry name" value="HisA_bact_arch"/>
</dbReference>
<dbReference type="FunFam" id="3.20.20.70:FF:000009">
    <property type="entry name" value="1-(5-phosphoribosyl)-5-[(5-phosphoribosylamino)methylideneamino] imidazole-4-carboxamide isomerase"/>
    <property type="match status" value="1"/>
</dbReference>
<dbReference type="InterPro" id="IPR011060">
    <property type="entry name" value="RibuloseP-bd_barrel"/>
</dbReference>
<comment type="caution">
    <text evidence="15">The sequence shown here is derived from an EMBL/GenBank/DDBJ whole genome shotgun (WGS) entry which is preliminary data.</text>
</comment>
<comment type="pathway">
    <text evidence="3 12 14">Amino-acid biosynthesis; L-histidine biosynthesis; L-histidine from 5-phospho-alpha-D-ribose 1-diphosphate: step 4/9.</text>
</comment>
<dbReference type="PANTHER" id="PTHR43090:SF2">
    <property type="entry name" value="1-(5-PHOSPHORIBOSYL)-5-[(5-PHOSPHORIBOSYLAMINO)METHYLIDENEAMINO] IMIDAZOLE-4-CARBOXAMIDE ISOMERASE"/>
    <property type="match status" value="1"/>
</dbReference>
<evidence type="ECO:0000256" key="13">
    <source>
        <dbReference type="RuleBase" id="RU003657"/>
    </source>
</evidence>
<evidence type="ECO:0000256" key="11">
    <source>
        <dbReference type="ARBA" id="ARBA00030547"/>
    </source>
</evidence>
<evidence type="ECO:0000256" key="2">
    <source>
        <dbReference type="ARBA" id="ARBA00004496"/>
    </source>
</evidence>
<evidence type="ECO:0000256" key="10">
    <source>
        <dbReference type="ARBA" id="ARBA00023235"/>
    </source>
</evidence>
<evidence type="ECO:0000256" key="1">
    <source>
        <dbReference type="ARBA" id="ARBA00000901"/>
    </source>
</evidence>
<comment type="similarity">
    <text evidence="4 12 13">Belongs to the HisA/HisF family.</text>
</comment>
<keyword evidence="8 12" id="KW-0028">Amino-acid biosynthesis</keyword>
<dbReference type="InterPro" id="IPR044524">
    <property type="entry name" value="Isoase_HisA-like"/>
</dbReference>
<dbReference type="InterPro" id="IPR023016">
    <property type="entry name" value="HisA/PriA"/>
</dbReference>
<accession>A0A7X2NIE4</accession>
<dbReference type="PANTHER" id="PTHR43090">
    <property type="entry name" value="1-(5-PHOSPHORIBOSYL)-5-[(5-PHOSPHORIBOSYLAMINO)METHYLIDENEAMINO] IMIDAZOLE-4-CARBOXAMIDE ISOMERASE"/>
    <property type="match status" value="1"/>
</dbReference>
<dbReference type="Pfam" id="PF00977">
    <property type="entry name" value="His_biosynth"/>
    <property type="match status" value="1"/>
</dbReference>
<evidence type="ECO:0000256" key="4">
    <source>
        <dbReference type="ARBA" id="ARBA00009667"/>
    </source>
</evidence>
<organism evidence="15 16">
    <name type="scientific">Clostridium porci</name>
    <dbReference type="NCBI Taxonomy" id="2605778"/>
    <lineage>
        <taxon>Bacteria</taxon>
        <taxon>Bacillati</taxon>
        <taxon>Bacillota</taxon>
        <taxon>Clostridia</taxon>
        <taxon>Eubacteriales</taxon>
        <taxon>Clostridiaceae</taxon>
        <taxon>Clostridium</taxon>
    </lineage>
</organism>
<evidence type="ECO:0000256" key="6">
    <source>
        <dbReference type="ARBA" id="ARBA00018464"/>
    </source>
</evidence>
<evidence type="ECO:0000256" key="7">
    <source>
        <dbReference type="ARBA" id="ARBA00022490"/>
    </source>
</evidence>
<keyword evidence="10 12" id="KW-0413">Isomerase</keyword>
<dbReference type="UniPathway" id="UPA00031">
    <property type="reaction ID" value="UER00009"/>
</dbReference>
<evidence type="ECO:0000256" key="12">
    <source>
        <dbReference type="HAMAP-Rule" id="MF_01014"/>
    </source>
</evidence>
<evidence type="ECO:0000256" key="3">
    <source>
        <dbReference type="ARBA" id="ARBA00005133"/>
    </source>
</evidence>
<dbReference type="EC" id="5.3.1.16" evidence="5 12"/>
<name>A0A7X2NIE4_9CLOT</name>
<comment type="subcellular location">
    <subcellularLocation>
        <location evidence="2 12 14">Cytoplasm</location>
    </subcellularLocation>
</comment>
<dbReference type="SUPFAM" id="SSF51366">
    <property type="entry name" value="Ribulose-phoshate binding barrel"/>
    <property type="match status" value="1"/>
</dbReference>